<dbReference type="SUPFAM" id="SSF117396">
    <property type="entry name" value="TM1631-like"/>
    <property type="match status" value="1"/>
</dbReference>
<name>A0ABS8KYX4_9HYPH</name>
<comment type="caution">
    <text evidence="1">The sequence shown here is derived from an EMBL/GenBank/DDBJ whole genome shotgun (WGS) entry which is preliminary data.</text>
</comment>
<dbReference type="Pfam" id="PF01904">
    <property type="entry name" value="DUF72"/>
    <property type="match status" value="1"/>
</dbReference>
<dbReference type="EMBL" id="JAJISD010000009">
    <property type="protein sequence ID" value="MCC8431286.1"/>
    <property type="molecule type" value="Genomic_DNA"/>
</dbReference>
<reference evidence="1 2" key="1">
    <citation type="submission" date="2021-11" db="EMBL/GenBank/DDBJ databases">
        <authorList>
            <person name="Lee D.-H."/>
            <person name="Kim S.-B."/>
        </authorList>
    </citation>
    <scope>NUCLEOTIDE SEQUENCE [LARGE SCALE GENOMIC DNA]</scope>
    <source>
        <strain evidence="1 2">KCTC 52223</strain>
    </source>
</reference>
<dbReference type="InterPro" id="IPR002763">
    <property type="entry name" value="DUF72"/>
</dbReference>
<organism evidence="1 2">
    <name type="scientific">Reyranella aquatilis</name>
    <dbReference type="NCBI Taxonomy" id="2035356"/>
    <lineage>
        <taxon>Bacteria</taxon>
        <taxon>Pseudomonadati</taxon>
        <taxon>Pseudomonadota</taxon>
        <taxon>Alphaproteobacteria</taxon>
        <taxon>Hyphomicrobiales</taxon>
        <taxon>Reyranellaceae</taxon>
        <taxon>Reyranella</taxon>
    </lineage>
</organism>
<protein>
    <submittedName>
        <fullName evidence="1">DUF72 domain-containing protein</fullName>
    </submittedName>
</protein>
<keyword evidence="2" id="KW-1185">Reference proteome</keyword>
<evidence type="ECO:0000313" key="1">
    <source>
        <dbReference type="EMBL" id="MCC8431286.1"/>
    </source>
</evidence>
<dbReference type="Gene3D" id="3.20.20.410">
    <property type="entry name" value="Protein of unknown function UPF0759"/>
    <property type="match status" value="1"/>
</dbReference>
<dbReference type="PANTHER" id="PTHR30348:SF4">
    <property type="entry name" value="DUF72 DOMAIN-CONTAINING PROTEIN"/>
    <property type="match status" value="1"/>
</dbReference>
<sequence length="246" mass="28207">MSGKILIGIGGWTFEPWRGVFYPDDLTQKRELEYASRQLTSIEINGTYYSSFKPASWAKWRDETPDGFVFAVKASRFCTNRKVLADAGESVQRFVTQGLVELKDRLGPINWQFMGTKKFDPVDFEAFLKLLPREVGKLPLRHALEVRHDSFKDERFYDLARKYKAAIVYAHDKDFPEIDEPTADFTYARLMQSEEKVKTGYKPADIDAWAKRARGWAKKGDAFVYFISGAKVRNPAAAQALIRKIG</sequence>
<gene>
    <name evidence="1" type="ORF">LJ725_20115</name>
</gene>
<evidence type="ECO:0000313" key="2">
    <source>
        <dbReference type="Proteomes" id="UP001198862"/>
    </source>
</evidence>
<accession>A0ABS8KYX4</accession>
<proteinExistence type="predicted"/>
<dbReference type="PANTHER" id="PTHR30348">
    <property type="entry name" value="UNCHARACTERIZED PROTEIN YECE"/>
    <property type="match status" value="1"/>
</dbReference>
<dbReference type="RefSeq" id="WP_230552527.1">
    <property type="nucleotide sequence ID" value="NZ_JAJISD010000009.1"/>
</dbReference>
<dbReference type="Proteomes" id="UP001198862">
    <property type="component" value="Unassembled WGS sequence"/>
</dbReference>
<dbReference type="InterPro" id="IPR036520">
    <property type="entry name" value="UPF0759_sf"/>
</dbReference>